<sequence length="255" mass="27588">MAESAVERWARSARPLATPTEVERRVLRESPRARPERRRPTFLDPDLWRGLLVAAVAFSPVFGVAAFLSSPDVTGWWNGLPGDSAVVAAGVCFAVALYPLGEGVVGWLRRGRPRQAAAFLSPGLTLVCAVFALPLMRSVRGTAGWDAWSVPVWAALVLSAVMIVALAALSTSNPAGPPPRRPRKAPRLPVHIPALEEREVRDLLALRGRVLAILAERGHLHPRVVELASDVPLGELHTLDETAAELREQLRGSSE</sequence>
<accession>A0A917IDU4</accession>
<keyword evidence="3" id="KW-1185">Reference proteome</keyword>
<comment type="caution">
    <text evidence="2">The sequence shown here is derived from an EMBL/GenBank/DDBJ whole genome shotgun (WGS) entry which is preliminary data.</text>
</comment>
<name>A0A917IDU4_9MICO</name>
<feature type="transmembrane region" description="Helical" evidence="1">
    <location>
        <begin position="116"/>
        <end position="136"/>
    </location>
</feature>
<keyword evidence="1" id="KW-0812">Transmembrane</keyword>
<organism evidence="2 3">
    <name type="scientific">Microbacterium album</name>
    <dbReference type="NCBI Taxonomy" id="2053191"/>
    <lineage>
        <taxon>Bacteria</taxon>
        <taxon>Bacillati</taxon>
        <taxon>Actinomycetota</taxon>
        <taxon>Actinomycetes</taxon>
        <taxon>Micrococcales</taxon>
        <taxon>Microbacteriaceae</taxon>
        <taxon>Microbacterium</taxon>
    </lineage>
</organism>
<evidence type="ECO:0000313" key="2">
    <source>
        <dbReference type="EMBL" id="GGH42851.1"/>
    </source>
</evidence>
<keyword evidence="1" id="KW-1133">Transmembrane helix</keyword>
<feature type="transmembrane region" description="Helical" evidence="1">
    <location>
        <begin position="148"/>
        <end position="171"/>
    </location>
</feature>
<evidence type="ECO:0000313" key="3">
    <source>
        <dbReference type="Proteomes" id="UP000657592"/>
    </source>
</evidence>
<keyword evidence="1" id="KW-0472">Membrane</keyword>
<gene>
    <name evidence="2" type="ORF">GCM10010921_16340</name>
</gene>
<feature type="transmembrane region" description="Helical" evidence="1">
    <location>
        <begin position="88"/>
        <end position="109"/>
    </location>
</feature>
<dbReference type="AlphaFoldDB" id="A0A917IDU4"/>
<dbReference type="RefSeq" id="WP_188755775.1">
    <property type="nucleotide sequence ID" value="NZ_BMJY01000005.1"/>
</dbReference>
<reference evidence="2" key="2">
    <citation type="submission" date="2020-09" db="EMBL/GenBank/DDBJ databases">
        <authorList>
            <person name="Sun Q."/>
            <person name="Zhou Y."/>
        </authorList>
    </citation>
    <scope>NUCLEOTIDE SEQUENCE</scope>
    <source>
        <strain evidence="2">CGMCC 1.15794</strain>
    </source>
</reference>
<dbReference type="Proteomes" id="UP000657592">
    <property type="component" value="Unassembled WGS sequence"/>
</dbReference>
<reference evidence="2" key="1">
    <citation type="journal article" date="2014" name="Int. J. Syst. Evol. Microbiol.">
        <title>Complete genome sequence of Corynebacterium casei LMG S-19264T (=DSM 44701T), isolated from a smear-ripened cheese.</title>
        <authorList>
            <consortium name="US DOE Joint Genome Institute (JGI-PGF)"/>
            <person name="Walter F."/>
            <person name="Albersmeier A."/>
            <person name="Kalinowski J."/>
            <person name="Ruckert C."/>
        </authorList>
    </citation>
    <scope>NUCLEOTIDE SEQUENCE</scope>
    <source>
        <strain evidence="2">CGMCC 1.15794</strain>
    </source>
</reference>
<dbReference type="EMBL" id="BMJY01000005">
    <property type="protein sequence ID" value="GGH42851.1"/>
    <property type="molecule type" value="Genomic_DNA"/>
</dbReference>
<evidence type="ECO:0000256" key="1">
    <source>
        <dbReference type="SAM" id="Phobius"/>
    </source>
</evidence>
<feature type="transmembrane region" description="Helical" evidence="1">
    <location>
        <begin position="47"/>
        <end position="68"/>
    </location>
</feature>
<proteinExistence type="predicted"/>
<protein>
    <submittedName>
        <fullName evidence="2">Uncharacterized protein</fullName>
    </submittedName>
</protein>